<name>A0ABS0H076_9ACTN</name>
<keyword evidence="3" id="KW-1185">Reference proteome</keyword>
<protein>
    <recommendedName>
        <fullName evidence="4">F5/8 type C domain-containing protein</fullName>
    </recommendedName>
</protein>
<feature type="chain" id="PRO_5047092516" description="F5/8 type C domain-containing protein" evidence="1">
    <location>
        <begin position="22"/>
        <end position="286"/>
    </location>
</feature>
<accession>A0ABS0H076</accession>
<sequence>MKKTVIATLVAGGVAVGVALAAPVDTAVASPEGKARSEVVLSASPAAVSASELPCLPTSIAVTLTNTGAEPVFADAILEADRPLVLSDTVFSTYLPASNPDQPVAKSFGVQVPRGTKPGTYDITVTSGKQKDVVPVTVRPVPPREPGANLAYGEQAIASSTHGNFTLCGAVDGDRDQSHWDTLTGWNDATSGVFPDWYGVEWPTAQTIDRIELWTKTPAATNGIRDFDLQVRDGESWRTIAQVIGNAQEHIVTTFPAERTDAVRVLVHLGGSNYSRLIEFEVYGPQ</sequence>
<dbReference type="SUPFAM" id="SSF49785">
    <property type="entry name" value="Galactose-binding domain-like"/>
    <property type="match status" value="1"/>
</dbReference>
<dbReference type="RefSeq" id="WP_196203401.1">
    <property type="nucleotide sequence ID" value="NZ_JADPUN010000211.1"/>
</dbReference>
<dbReference type="Pfam" id="PF22633">
    <property type="entry name" value="F5_F8_type_C_2"/>
    <property type="match status" value="1"/>
</dbReference>
<evidence type="ECO:0000313" key="3">
    <source>
        <dbReference type="Proteomes" id="UP000638560"/>
    </source>
</evidence>
<keyword evidence="1" id="KW-0732">Signal</keyword>
<dbReference type="Gene3D" id="2.60.120.260">
    <property type="entry name" value="Galactose-binding domain-like"/>
    <property type="match status" value="1"/>
</dbReference>
<dbReference type="Proteomes" id="UP000638560">
    <property type="component" value="Unassembled WGS sequence"/>
</dbReference>
<organism evidence="2 3">
    <name type="scientific">Plantactinospora alkalitolerans</name>
    <dbReference type="NCBI Taxonomy" id="2789879"/>
    <lineage>
        <taxon>Bacteria</taxon>
        <taxon>Bacillati</taxon>
        <taxon>Actinomycetota</taxon>
        <taxon>Actinomycetes</taxon>
        <taxon>Micromonosporales</taxon>
        <taxon>Micromonosporaceae</taxon>
        <taxon>Plantactinospora</taxon>
    </lineage>
</organism>
<gene>
    <name evidence="2" type="ORF">I0C86_23265</name>
</gene>
<dbReference type="InterPro" id="IPR008979">
    <property type="entry name" value="Galactose-bd-like_sf"/>
</dbReference>
<evidence type="ECO:0000256" key="1">
    <source>
        <dbReference type="SAM" id="SignalP"/>
    </source>
</evidence>
<feature type="signal peptide" evidence="1">
    <location>
        <begin position="1"/>
        <end position="21"/>
    </location>
</feature>
<evidence type="ECO:0008006" key="4">
    <source>
        <dbReference type="Google" id="ProtNLM"/>
    </source>
</evidence>
<proteinExistence type="predicted"/>
<evidence type="ECO:0000313" key="2">
    <source>
        <dbReference type="EMBL" id="MBF9131861.1"/>
    </source>
</evidence>
<comment type="caution">
    <text evidence="2">The sequence shown here is derived from an EMBL/GenBank/DDBJ whole genome shotgun (WGS) entry which is preliminary data.</text>
</comment>
<dbReference type="EMBL" id="JADPUN010000211">
    <property type="protein sequence ID" value="MBF9131861.1"/>
    <property type="molecule type" value="Genomic_DNA"/>
</dbReference>
<reference evidence="2 3" key="1">
    <citation type="submission" date="2020-11" db="EMBL/GenBank/DDBJ databases">
        <title>A novel isolate from a Black sea contaminated sediment with potential to produce alkanes: Plantactinospora alkalitolerans sp. nov.</title>
        <authorList>
            <person name="Carro L."/>
            <person name="Veyisoglu A."/>
            <person name="Guven K."/>
            <person name="Schumann P."/>
            <person name="Klenk H.-P."/>
            <person name="Sahin N."/>
        </authorList>
    </citation>
    <scope>NUCLEOTIDE SEQUENCE [LARGE SCALE GENOMIC DNA]</scope>
    <source>
        <strain evidence="2 3">S1510</strain>
    </source>
</reference>